<dbReference type="InterPro" id="IPR017438">
    <property type="entry name" value="ATP-NAD_kinase_N"/>
</dbReference>
<dbReference type="Gene3D" id="2.60.200.40">
    <property type="match status" value="1"/>
</dbReference>
<keyword evidence="4" id="KW-0067">ATP-binding</keyword>
<dbReference type="Pfam" id="PF00781">
    <property type="entry name" value="DAGK_cat"/>
    <property type="match status" value="1"/>
</dbReference>
<sequence>MRKRVAFLINPSKRVRLNAYVQWVKSCVSCELFIFDEQWPASIDEFDEVWVMGGDGTFNYFVNAYPACDKPIALFKGGTGNDFYWKLFGNMSREMHLKVVLDAHVEAIDAGRVNEMLFLNGVGIGIEGEVLAAMDAIRWIGGAIGYYLAAIPALFRFKSYTILKTRPVFLCMVFNSSRAGGGFHFFPMASVQDGLLDMLVCDPLPIWKRLFYMPIIQSGKHINLPFVHFSKISSMQIVCDRVLKAQVDGEVLESDTFDFTILPAKFKFIVPVKL</sequence>
<comment type="caution">
    <text evidence="6">The sequence shown here is derived from an EMBL/GenBank/DDBJ whole genome shotgun (WGS) entry which is preliminary data.</text>
</comment>
<dbReference type="SUPFAM" id="SSF111331">
    <property type="entry name" value="NAD kinase/diacylglycerol kinase-like"/>
    <property type="match status" value="1"/>
</dbReference>
<dbReference type="Pfam" id="PF19279">
    <property type="entry name" value="YegS_C"/>
    <property type="match status" value="1"/>
</dbReference>
<dbReference type="PANTHER" id="PTHR12358">
    <property type="entry name" value="SPHINGOSINE KINASE"/>
    <property type="match status" value="1"/>
</dbReference>
<dbReference type="RefSeq" id="WP_377975168.1">
    <property type="nucleotide sequence ID" value="NZ_JBBKYA010000002.1"/>
</dbReference>
<dbReference type="InterPro" id="IPR001206">
    <property type="entry name" value="Diacylglycerol_kinase_cat_dom"/>
</dbReference>
<evidence type="ECO:0000256" key="1">
    <source>
        <dbReference type="ARBA" id="ARBA00022679"/>
    </source>
</evidence>
<name>A0ABW6CZY1_9BACT</name>
<reference evidence="6 7" key="1">
    <citation type="submission" date="2024-03" db="EMBL/GenBank/DDBJ databases">
        <title>Aquirufa genome sequencing.</title>
        <authorList>
            <person name="Pitt A."/>
            <person name="Hahn M.W."/>
        </authorList>
    </citation>
    <scope>NUCLEOTIDE SEQUENCE [LARGE SCALE GENOMIC DNA]</scope>
    <source>
        <strain evidence="6 7">PLAD-142S6K</strain>
    </source>
</reference>
<dbReference type="PANTHER" id="PTHR12358:SF54">
    <property type="entry name" value="SPHINGOSINE KINASE RELATED PROTEIN"/>
    <property type="match status" value="1"/>
</dbReference>
<keyword evidence="3 6" id="KW-0418">Kinase</keyword>
<dbReference type="InterPro" id="IPR050187">
    <property type="entry name" value="Lipid_Phosphate_FormReg"/>
</dbReference>
<keyword evidence="7" id="KW-1185">Reference proteome</keyword>
<evidence type="ECO:0000256" key="3">
    <source>
        <dbReference type="ARBA" id="ARBA00022777"/>
    </source>
</evidence>
<evidence type="ECO:0000313" key="6">
    <source>
        <dbReference type="EMBL" id="MFD3275307.1"/>
    </source>
</evidence>
<dbReference type="PROSITE" id="PS50146">
    <property type="entry name" value="DAGK"/>
    <property type="match status" value="1"/>
</dbReference>
<dbReference type="EMBL" id="JBBKYA010000002">
    <property type="protein sequence ID" value="MFD3275307.1"/>
    <property type="molecule type" value="Genomic_DNA"/>
</dbReference>
<dbReference type="Gene3D" id="3.40.50.10330">
    <property type="entry name" value="Probable inorganic polyphosphate/atp-NAD kinase, domain 1"/>
    <property type="match status" value="1"/>
</dbReference>
<evidence type="ECO:0000256" key="2">
    <source>
        <dbReference type="ARBA" id="ARBA00022741"/>
    </source>
</evidence>
<organism evidence="6 7">
    <name type="scientific">Aquirufa echingensis</name>
    <dbReference type="NCBI Taxonomy" id="3096516"/>
    <lineage>
        <taxon>Bacteria</taxon>
        <taxon>Pseudomonadati</taxon>
        <taxon>Bacteroidota</taxon>
        <taxon>Cytophagia</taxon>
        <taxon>Cytophagales</taxon>
        <taxon>Flectobacillaceae</taxon>
        <taxon>Aquirufa</taxon>
    </lineage>
</organism>
<dbReference type="InterPro" id="IPR016064">
    <property type="entry name" value="NAD/diacylglycerol_kinase_sf"/>
</dbReference>
<dbReference type="Proteomes" id="UP001598114">
    <property type="component" value="Unassembled WGS sequence"/>
</dbReference>
<evidence type="ECO:0000313" key="7">
    <source>
        <dbReference type="Proteomes" id="UP001598114"/>
    </source>
</evidence>
<evidence type="ECO:0000256" key="4">
    <source>
        <dbReference type="ARBA" id="ARBA00022840"/>
    </source>
</evidence>
<evidence type="ECO:0000259" key="5">
    <source>
        <dbReference type="PROSITE" id="PS50146"/>
    </source>
</evidence>
<protein>
    <submittedName>
        <fullName evidence="6">Diacylglycerol kinase family protein</fullName>
    </submittedName>
</protein>
<keyword evidence="2" id="KW-0547">Nucleotide-binding</keyword>
<dbReference type="InterPro" id="IPR045540">
    <property type="entry name" value="YegS/DAGK_C"/>
</dbReference>
<proteinExistence type="predicted"/>
<keyword evidence="1" id="KW-0808">Transferase</keyword>
<gene>
    <name evidence="6" type="ORF">SKC38_03600</name>
</gene>
<feature type="domain" description="DAGKc" evidence="5">
    <location>
        <begin position="41"/>
        <end position="116"/>
    </location>
</feature>
<dbReference type="GO" id="GO:0016301">
    <property type="term" value="F:kinase activity"/>
    <property type="evidence" value="ECO:0007669"/>
    <property type="project" value="UniProtKB-KW"/>
</dbReference>
<accession>A0ABW6CZY1</accession>